<reference evidence="7" key="1">
    <citation type="submission" date="2020-05" db="EMBL/GenBank/DDBJ databases">
        <authorList>
            <person name="Chiriac C."/>
            <person name="Salcher M."/>
            <person name="Ghai R."/>
            <person name="Kavagutti S V."/>
        </authorList>
    </citation>
    <scope>NUCLEOTIDE SEQUENCE</scope>
</reference>
<evidence type="ECO:0000256" key="6">
    <source>
        <dbReference type="ARBA" id="ARBA00023163"/>
    </source>
</evidence>
<sequence length="145" mass="15121">MVPVPTPADVDADLVGRLRGAGLRVTPQRLALHRLIAAENRHLTAEALLREASATLPGLALPTVYSTLELFAELGVVRRVAAPGAARYDTDPTPHDHFTCVRCGQLYDLDTSAGRAAARRAAESAGHAVESASVVVSGVCASCLA</sequence>
<evidence type="ECO:0000256" key="1">
    <source>
        <dbReference type="ARBA" id="ARBA00007957"/>
    </source>
</evidence>
<dbReference type="CDD" id="cd07153">
    <property type="entry name" value="Fur_like"/>
    <property type="match status" value="1"/>
</dbReference>
<dbReference type="GO" id="GO:1900376">
    <property type="term" value="P:regulation of secondary metabolite biosynthetic process"/>
    <property type="evidence" value="ECO:0007669"/>
    <property type="project" value="TreeGrafter"/>
</dbReference>
<dbReference type="PANTHER" id="PTHR33202:SF7">
    <property type="entry name" value="FERRIC UPTAKE REGULATION PROTEIN"/>
    <property type="match status" value="1"/>
</dbReference>
<evidence type="ECO:0000313" key="7">
    <source>
        <dbReference type="EMBL" id="CAB4915184.1"/>
    </source>
</evidence>
<keyword evidence="3" id="KW-0862">Zinc</keyword>
<dbReference type="EMBL" id="CAFBMK010000077">
    <property type="protein sequence ID" value="CAB4915184.1"/>
    <property type="molecule type" value="Genomic_DNA"/>
</dbReference>
<comment type="similarity">
    <text evidence="1">Belongs to the Fur family.</text>
</comment>
<name>A0A6J7H6C1_9ZZZZ</name>
<dbReference type="GO" id="GO:0000976">
    <property type="term" value="F:transcription cis-regulatory region binding"/>
    <property type="evidence" value="ECO:0007669"/>
    <property type="project" value="TreeGrafter"/>
</dbReference>
<dbReference type="Pfam" id="PF01475">
    <property type="entry name" value="FUR"/>
    <property type="match status" value="1"/>
</dbReference>
<dbReference type="AlphaFoldDB" id="A0A6J7H6C1"/>
<accession>A0A6J7H6C1</accession>
<proteinExistence type="inferred from homology"/>
<dbReference type="Gene3D" id="3.30.1490.190">
    <property type="match status" value="1"/>
</dbReference>
<dbReference type="InterPro" id="IPR036388">
    <property type="entry name" value="WH-like_DNA-bd_sf"/>
</dbReference>
<evidence type="ECO:0000256" key="3">
    <source>
        <dbReference type="ARBA" id="ARBA00022833"/>
    </source>
</evidence>
<dbReference type="Gene3D" id="1.10.10.10">
    <property type="entry name" value="Winged helix-like DNA-binding domain superfamily/Winged helix DNA-binding domain"/>
    <property type="match status" value="1"/>
</dbReference>
<organism evidence="7">
    <name type="scientific">freshwater metagenome</name>
    <dbReference type="NCBI Taxonomy" id="449393"/>
    <lineage>
        <taxon>unclassified sequences</taxon>
        <taxon>metagenomes</taxon>
        <taxon>ecological metagenomes</taxon>
    </lineage>
</organism>
<keyword evidence="4" id="KW-0805">Transcription regulation</keyword>
<protein>
    <submittedName>
        <fullName evidence="7">Unannotated protein</fullName>
    </submittedName>
</protein>
<dbReference type="InterPro" id="IPR002481">
    <property type="entry name" value="FUR"/>
</dbReference>
<keyword evidence="2" id="KW-0678">Repressor</keyword>
<dbReference type="GO" id="GO:0003700">
    <property type="term" value="F:DNA-binding transcription factor activity"/>
    <property type="evidence" value="ECO:0007669"/>
    <property type="project" value="InterPro"/>
</dbReference>
<dbReference type="GO" id="GO:0045892">
    <property type="term" value="P:negative regulation of DNA-templated transcription"/>
    <property type="evidence" value="ECO:0007669"/>
    <property type="project" value="TreeGrafter"/>
</dbReference>
<dbReference type="SUPFAM" id="SSF46785">
    <property type="entry name" value="Winged helix' DNA-binding domain"/>
    <property type="match status" value="1"/>
</dbReference>
<evidence type="ECO:0000256" key="5">
    <source>
        <dbReference type="ARBA" id="ARBA00023125"/>
    </source>
</evidence>
<dbReference type="PANTHER" id="PTHR33202">
    <property type="entry name" value="ZINC UPTAKE REGULATION PROTEIN"/>
    <property type="match status" value="1"/>
</dbReference>
<dbReference type="InterPro" id="IPR036390">
    <property type="entry name" value="WH_DNA-bd_sf"/>
</dbReference>
<dbReference type="GO" id="GO:0008270">
    <property type="term" value="F:zinc ion binding"/>
    <property type="evidence" value="ECO:0007669"/>
    <property type="project" value="TreeGrafter"/>
</dbReference>
<keyword evidence="6" id="KW-0804">Transcription</keyword>
<gene>
    <name evidence="7" type="ORF">UFOPK3564_01519</name>
</gene>
<evidence type="ECO:0000256" key="4">
    <source>
        <dbReference type="ARBA" id="ARBA00023015"/>
    </source>
</evidence>
<keyword evidence="5" id="KW-0238">DNA-binding</keyword>
<evidence type="ECO:0000256" key="2">
    <source>
        <dbReference type="ARBA" id="ARBA00022491"/>
    </source>
</evidence>
<dbReference type="InterPro" id="IPR043135">
    <property type="entry name" value="Fur_C"/>
</dbReference>